<protein>
    <recommendedName>
        <fullName evidence="3 4">Protein GrpE</fullName>
    </recommendedName>
    <alternativeName>
        <fullName evidence="3">HSP-70 cofactor</fullName>
    </alternativeName>
</protein>
<dbReference type="HOGENOM" id="CLU_057217_5_2_0"/>
<evidence type="ECO:0000256" key="2">
    <source>
        <dbReference type="ARBA" id="ARBA00023186"/>
    </source>
</evidence>
<sequence>MTPGDKDFQAQDSPMEEAVEKVETAELPQEKILEIVTREKEEMEKVIEELKSENEALRTAAASARADFHNFKNRVDREKERYIRLAGERIVLLLLPVLDNLDRALSQSEKTEEQDIRTGVAMVRRQFLSVLESVGVSEIPTEGEVFSPACHEAVGIEDVEDPEKDGIVILELQKGYRMADKVIRASRVKVGKYRGNKEANQDA</sequence>
<comment type="similarity">
    <text evidence="1 3 5">Belongs to the GrpE family.</text>
</comment>
<comment type="function">
    <text evidence="3 4">Participates actively in the response to hyperosmotic and heat shock by preventing the aggregation of stress-denatured proteins, in association with DnaK and GrpE. It is the nucleotide exchange factor for DnaK and may function as a thermosensor. Unfolded proteins bind initially to DnaJ; upon interaction with the DnaJ-bound protein, DnaK hydrolyzes its bound ATP, resulting in the formation of a stable complex. GrpE releases ADP from DnaK; ATP binding to DnaK triggers the release of the substrate protein, thus completing the reaction cycle. Several rounds of ATP-dependent interactions between DnaJ, DnaK and GrpE are required for fully efficient folding.</text>
</comment>
<dbReference type="GO" id="GO:0051082">
    <property type="term" value="F:unfolded protein binding"/>
    <property type="evidence" value="ECO:0007669"/>
    <property type="project" value="TreeGrafter"/>
</dbReference>
<evidence type="ECO:0000256" key="5">
    <source>
        <dbReference type="RuleBase" id="RU004478"/>
    </source>
</evidence>
<dbReference type="Gene3D" id="3.90.20.20">
    <property type="match status" value="1"/>
</dbReference>
<dbReference type="GO" id="GO:0000774">
    <property type="term" value="F:adenyl-nucleotide exchange factor activity"/>
    <property type="evidence" value="ECO:0007669"/>
    <property type="project" value="InterPro"/>
</dbReference>
<dbReference type="KEGG" id="aco:Amico_1442"/>
<evidence type="ECO:0000256" key="7">
    <source>
        <dbReference type="SAM" id="MobiDB-lite"/>
    </source>
</evidence>
<keyword evidence="6" id="KW-0175">Coiled coil</keyword>
<dbReference type="SUPFAM" id="SSF51064">
    <property type="entry name" value="Head domain of nucleotide exchange factor GrpE"/>
    <property type="match status" value="1"/>
</dbReference>
<dbReference type="SUPFAM" id="SSF58014">
    <property type="entry name" value="Coiled-coil domain of nucleotide exchange factor GrpE"/>
    <property type="match status" value="1"/>
</dbReference>
<dbReference type="InterPro" id="IPR009012">
    <property type="entry name" value="GrpE_head"/>
</dbReference>
<evidence type="ECO:0000256" key="6">
    <source>
        <dbReference type="SAM" id="Coils"/>
    </source>
</evidence>
<reference evidence="8 9" key="1">
    <citation type="journal article" date="2010" name="Stand. Genomic Sci.">
        <title>Complete genome sequence of Aminobacterium colombiense type strain (ALA-1).</title>
        <authorList>
            <person name="Chertkov O."/>
            <person name="Sikorski J."/>
            <person name="Brambilla E."/>
            <person name="Lapidus A."/>
            <person name="Copeland A."/>
            <person name="Glavina Del Rio T."/>
            <person name="Nolan M."/>
            <person name="Lucas S."/>
            <person name="Tice H."/>
            <person name="Cheng J.F."/>
            <person name="Han C."/>
            <person name="Detter J.C."/>
            <person name="Bruce D."/>
            <person name="Tapia R."/>
            <person name="Goodwin L."/>
            <person name="Pitluck S."/>
            <person name="Liolios K."/>
            <person name="Ivanova N."/>
            <person name="Mavromatis K."/>
            <person name="Ovchinnikova G."/>
            <person name="Pati A."/>
            <person name="Chen A."/>
            <person name="Palaniappan K."/>
            <person name="Land M."/>
            <person name="Hauser L."/>
            <person name="Chang Y.J."/>
            <person name="Jeffries C.D."/>
            <person name="Spring S."/>
            <person name="Rohde M."/>
            <person name="Goker M."/>
            <person name="Bristow J."/>
            <person name="Eisen J.A."/>
            <person name="Markowitz V."/>
            <person name="Hugenholtz P."/>
            <person name="Kyrpides N.C."/>
            <person name="Klenk H.P."/>
        </authorList>
    </citation>
    <scope>NUCLEOTIDE SEQUENCE [LARGE SCALE GENOMIC DNA]</scope>
    <source>
        <strain evidence="9">DSM 12261 / ALA-1</strain>
    </source>
</reference>
<dbReference type="PANTHER" id="PTHR21237">
    <property type="entry name" value="GRPE PROTEIN"/>
    <property type="match status" value="1"/>
</dbReference>
<dbReference type="Gene3D" id="2.30.22.10">
    <property type="entry name" value="Head domain of nucleotide exchange factor GrpE"/>
    <property type="match status" value="1"/>
</dbReference>
<dbReference type="OrthoDB" id="9812586at2"/>
<keyword evidence="9" id="KW-1185">Reference proteome</keyword>
<keyword evidence="2 3" id="KW-0143">Chaperone</keyword>
<gene>
    <name evidence="3" type="primary">grpE</name>
    <name evidence="8" type="ordered locus">Amico_1442</name>
</gene>
<dbReference type="GO" id="GO:0005737">
    <property type="term" value="C:cytoplasm"/>
    <property type="evidence" value="ECO:0007669"/>
    <property type="project" value="UniProtKB-SubCell"/>
</dbReference>
<dbReference type="GO" id="GO:0042803">
    <property type="term" value="F:protein homodimerization activity"/>
    <property type="evidence" value="ECO:0007669"/>
    <property type="project" value="InterPro"/>
</dbReference>
<dbReference type="RefSeq" id="WP_013048822.1">
    <property type="nucleotide sequence ID" value="NC_014011.1"/>
</dbReference>
<accession>D5EG77</accession>
<dbReference type="EMBL" id="CP001997">
    <property type="protein sequence ID" value="ADE57559.1"/>
    <property type="molecule type" value="Genomic_DNA"/>
</dbReference>
<dbReference type="HAMAP" id="MF_01151">
    <property type="entry name" value="GrpE"/>
    <property type="match status" value="1"/>
</dbReference>
<dbReference type="CDD" id="cd00446">
    <property type="entry name" value="GrpE"/>
    <property type="match status" value="1"/>
</dbReference>
<evidence type="ECO:0000313" key="8">
    <source>
        <dbReference type="EMBL" id="ADE57559.1"/>
    </source>
</evidence>
<dbReference type="Pfam" id="PF01025">
    <property type="entry name" value="GrpE"/>
    <property type="match status" value="1"/>
</dbReference>
<dbReference type="GO" id="GO:0051087">
    <property type="term" value="F:protein-folding chaperone binding"/>
    <property type="evidence" value="ECO:0007669"/>
    <property type="project" value="InterPro"/>
</dbReference>
<organism evidence="8 9">
    <name type="scientific">Aminobacterium colombiense (strain DSM 12261 / ALA-1)</name>
    <dbReference type="NCBI Taxonomy" id="572547"/>
    <lineage>
        <taxon>Bacteria</taxon>
        <taxon>Thermotogati</taxon>
        <taxon>Synergistota</taxon>
        <taxon>Synergistia</taxon>
        <taxon>Synergistales</taxon>
        <taxon>Aminobacteriaceae</taxon>
        <taxon>Aminobacterium</taxon>
    </lineage>
</organism>
<evidence type="ECO:0000256" key="3">
    <source>
        <dbReference type="HAMAP-Rule" id="MF_01151"/>
    </source>
</evidence>
<comment type="subunit">
    <text evidence="3">Homodimer.</text>
</comment>
<feature type="coiled-coil region" evidence="6">
    <location>
        <begin position="33"/>
        <end position="67"/>
    </location>
</feature>
<keyword evidence="3" id="KW-0963">Cytoplasm</keyword>
<feature type="region of interest" description="Disordered" evidence="7">
    <location>
        <begin position="1"/>
        <end position="24"/>
    </location>
</feature>
<evidence type="ECO:0000256" key="1">
    <source>
        <dbReference type="ARBA" id="ARBA00009054"/>
    </source>
</evidence>
<proteinExistence type="inferred from homology"/>
<name>D5EG77_AMICL</name>
<evidence type="ECO:0000256" key="4">
    <source>
        <dbReference type="RuleBase" id="RU000639"/>
    </source>
</evidence>
<dbReference type="InterPro" id="IPR013805">
    <property type="entry name" value="GrpE_CC"/>
</dbReference>
<dbReference type="STRING" id="572547.Amico_1442"/>
<dbReference type="InterPro" id="IPR000740">
    <property type="entry name" value="GrpE"/>
</dbReference>
<comment type="subcellular location">
    <subcellularLocation>
        <location evidence="3">Cytoplasm</location>
    </subcellularLocation>
</comment>
<dbReference type="PANTHER" id="PTHR21237:SF23">
    <property type="entry name" value="GRPE PROTEIN HOMOLOG, MITOCHONDRIAL"/>
    <property type="match status" value="1"/>
</dbReference>
<dbReference type="eggNOG" id="COG0576">
    <property type="taxonomic scope" value="Bacteria"/>
</dbReference>
<keyword evidence="3 4" id="KW-0346">Stress response</keyword>
<dbReference type="PRINTS" id="PR00773">
    <property type="entry name" value="GRPEPROTEIN"/>
</dbReference>
<dbReference type="GO" id="GO:0006457">
    <property type="term" value="P:protein folding"/>
    <property type="evidence" value="ECO:0007669"/>
    <property type="project" value="InterPro"/>
</dbReference>
<dbReference type="Proteomes" id="UP000002366">
    <property type="component" value="Chromosome"/>
</dbReference>
<evidence type="ECO:0000313" key="9">
    <source>
        <dbReference type="Proteomes" id="UP000002366"/>
    </source>
</evidence>
<dbReference type="AlphaFoldDB" id="D5EG77"/>
<dbReference type="PROSITE" id="PS01071">
    <property type="entry name" value="GRPE"/>
    <property type="match status" value="1"/>
</dbReference>